<accession>A0A158QZX2</accession>
<feature type="transmembrane region" description="Helical" evidence="8">
    <location>
        <begin position="297"/>
        <end position="319"/>
    </location>
</feature>
<evidence type="ECO:0000256" key="3">
    <source>
        <dbReference type="ARBA" id="ARBA00012646"/>
    </source>
</evidence>
<evidence type="ECO:0000256" key="7">
    <source>
        <dbReference type="ARBA" id="ARBA00023180"/>
    </source>
</evidence>
<keyword evidence="6" id="KW-1015">Disulfide bond</keyword>
<gene>
    <name evidence="10" type="ORF">NBR_LOCUS10863</name>
</gene>
<dbReference type="EMBL" id="UYSL01020402">
    <property type="protein sequence ID" value="VDL74452.1"/>
    <property type="molecule type" value="Genomic_DNA"/>
</dbReference>
<sequence length="337" mass="38441">MIFCVLLASFVPWEVISQELILVQTVFRHGDRAPMGDFTSPESESYYFRGRQHLTNVMFRSSASARCLMTASTAASAMFNETESGLSTPIPIFTEPKEKDYVCVPRIQCPFVMDDMRTVLKVTNKSYGIEDLLQELFRQEAKVLNFTRVVGKRLRKFEPLFLEHESGMPVPKWFDDRARKEADHLLDLHDATISSLLESFGVMKEALAPQGRPDFTSAVTFELYRNGTEYSVKVLYRSGVIRDDFVDISGKIKKCAGMEACPLDVLTKSVAEFQTDNPESLCEVTELKKIVAEFQPLTMVFMFTTVISTILFLSALFLLMRYRTTLEKDSKLHHTRI</sequence>
<dbReference type="InterPro" id="IPR000560">
    <property type="entry name" value="His_Pase_clade-2"/>
</dbReference>
<protein>
    <recommendedName>
        <fullName evidence="3">acid phosphatase</fullName>
        <ecNumber evidence="3">3.1.3.2</ecNumber>
    </recommendedName>
</protein>
<evidence type="ECO:0000313" key="10">
    <source>
        <dbReference type="EMBL" id="VDL74452.1"/>
    </source>
</evidence>
<dbReference type="InterPro" id="IPR033379">
    <property type="entry name" value="Acid_Pase_AS"/>
</dbReference>
<evidence type="ECO:0000256" key="1">
    <source>
        <dbReference type="ARBA" id="ARBA00000032"/>
    </source>
</evidence>
<dbReference type="PANTHER" id="PTHR11567">
    <property type="entry name" value="ACID PHOSPHATASE-RELATED"/>
    <property type="match status" value="1"/>
</dbReference>
<dbReference type="SUPFAM" id="SSF53254">
    <property type="entry name" value="Phosphoglycerate mutase-like"/>
    <property type="match status" value="1"/>
</dbReference>
<evidence type="ECO:0000256" key="4">
    <source>
        <dbReference type="ARBA" id="ARBA00022729"/>
    </source>
</evidence>
<evidence type="ECO:0000256" key="5">
    <source>
        <dbReference type="ARBA" id="ARBA00022801"/>
    </source>
</evidence>
<dbReference type="CDD" id="cd07061">
    <property type="entry name" value="HP_HAP_like"/>
    <property type="match status" value="1"/>
</dbReference>
<keyword evidence="8" id="KW-0472">Membrane</keyword>
<evidence type="ECO:0000256" key="8">
    <source>
        <dbReference type="SAM" id="Phobius"/>
    </source>
</evidence>
<name>A0A158QZX2_NIPBR</name>
<dbReference type="PANTHER" id="PTHR11567:SF211">
    <property type="entry name" value="PROSTATIC ACID PHOSPHATASE"/>
    <property type="match status" value="1"/>
</dbReference>
<evidence type="ECO:0000256" key="6">
    <source>
        <dbReference type="ARBA" id="ARBA00023157"/>
    </source>
</evidence>
<reference evidence="12" key="1">
    <citation type="submission" date="2016-04" db="UniProtKB">
        <authorList>
            <consortium name="WormBaseParasite"/>
        </authorList>
    </citation>
    <scope>IDENTIFICATION</scope>
</reference>
<evidence type="ECO:0000256" key="9">
    <source>
        <dbReference type="SAM" id="SignalP"/>
    </source>
</evidence>
<dbReference type="GO" id="GO:0003993">
    <property type="term" value="F:acid phosphatase activity"/>
    <property type="evidence" value="ECO:0007669"/>
    <property type="project" value="UniProtKB-EC"/>
</dbReference>
<feature type="chain" id="PRO_5043135716" description="acid phosphatase" evidence="9">
    <location>
        <begin position="18"/>
        <end position="337"/>
    </location>
</feature>
<evidence type="ECO:0000313" key="12">
    <source>
        <dbReference type="WBParaSite" id="NBR_0001086201-mRNA-1"/>
    </source>
</evidence>
<keyword evidence="5" id="KW-0378">Hydrolase</keyword>
<dbReference type="STRING" id="27835.A0A158QZX2"/>
<comment type="similarity">
    <text evidence="2">Belongs to the histidine acid phosphatase family.</text>
</comment>
<dbReference type="Proteomes" id="UP000271162">
    <property type="component" value="Unassembled WGS sequence"/>
</dbReference>
<keyword evidence="8" id="KW-1133">Transmembrane helix</keyword>
<dbReference type="AlphaFoldDB" id="A0A158QZX2"/>
<evidence type="ECO:0000313" key="11">
    <source>
        <dbReference type="Proteomes" id="UP000271162"/>
    </source>
</evidence>
<dbReference type="InterPro" id="IPR029033">
    <property type="entry name" value="His_PPase_superfam"/>
</dbReference>
<proteinExistence type="inferred from homology"/>
<comment type="catalytic activity">
    <reaction evidence="1">
        <text>a phosphate monoester + H2O = an alcohol + phosphate</text>
        <dbReference type="Rhea" id="RHEA:15017"/>
        <dbReference type="ChEBI" id="CHEBI:15377"/>
        <dbReference type="ChEBI" id="CHEBI:30879"/>
        <dbReference type="ChEBI" id="CHEBI:43474"/>
        <dbReference type="ChEBI" id="CHEBI:67140"/>
        <dbReference type="EC" id="3.1.3.2"/>
    </reaction>
</comment>
<keyword evidence="11" id="KW-1185">Reference proteome</keyword>
<dbReference type="EC" id="3.1.3.2" evidence="3"/>
<dbReference type="OMA" id="MFPNATP"/>
<dbReference type="WBParaSite" id="NBR_0001086201-mRNA-1">
    <property type="protein sequence ID" value="NBR_0001086201-mRNA-1"/>
    <property type="gene ID" value="NBR_0001086201"/>
</dbReference>
<keyword evidence="8" id="KW-0812">Transmembrane</keyword>
<dbReference type="Gene3D" id="3.40.50.1240">
    <property type="entry name" value="Phosphoglycerate mutase-like"/>
    <property type="match status" value="2"/>
</dbReference>
<keyword evidence="4 9" id="KW-0732">Signal</keyword>
<keyword evidence="7" id="KW-0325">Glycoprotein</keyword>
<feature type="signal peptide" evidence="9">
    <location>
        <begin position="1"/>
        <end position="17"/>
    </location>
</feature>
<dbReference type="InterPro" id="IPR050645">
    <property type="entry name" value="Histidine_acid_phosphatase"/>
</dbReference>
<dbReference type="PROSITE" id="PS00616">
    <property type="entry name" value="HIS_ACID_PHOSPHAT_1"/>
    <property type="match status" value="1"/>
</dbReference>
<organism evidence="12">
    <name type="scientific">Nippostrongylus brasiliensis</name>
    <name type="common">Rat hookworm</name>
    <dbReference type="NCBI Taxonomy" id="27835"/>
    <lineage>
        <taxon>Eukaryota</taxon>
        <taxon>Metazoa</taxon>
        <taxon>Ecdysozoa</taxon>
        <taxon>Nematoda</taxon>
        <taxon>Chromadorea</taxon>
        <taxon>Rhabditida</taxon>
        <taxon>Rhabditina</taxon>
        <taxon>Rhabditomorpha</taxon>
        <taxon>Strongyloidea</taxon>
        <taxon>Heligmosomidae</taxon>
        <taxon>Nippostrongylus</taxon>
    </lineage>
</organism>
<reference evidence="10 11" key="2">
    <citation type="submission" date="2018-11" db="EMBL/GenBank/DDBJ databases">
        <authorList>
            <consortium name="Pathogen Informatics"/>
        </authorList>
    </citation>
    <scope>NUCLEOTIDE SEQUENCE [LARGE SCALE GENOMIC DNA]</scope>
</reference>
<evidence type="ECO:0000256" key="2">
    <source>
        <dbReference type="ARBA" id="ARBA00005375"/>
    </source>
</evidence>